<accession>A0A413FIE8</accession>
<protein>
    <recommendedName>
        <fullName evidence="3">HU family DNA-binding protein</fullName>
    </recommendedName>
</protein>
<dbReference type="SUPFAM" id="SSF47729">
    <property type="entry name" value="IHF-like DNA-binding proteins"/>
    <property type="match status" value="1"/>
</dbReference>
<dbReference type="GO" id="GO:0003677">
    <property type="term" value="F:DNA binding"/>
    <property type="evidence" value="ECO:0007669"/>
    <property type="project" value="InterPro"/>
</dbReference>
<proteinExistence type="predicted"/>
<dbReference type="GO" id="GO:0030527">
    <property type="term" value="F:structural constituent of chromatin"/>
    <property type="evidence" value="ECO:0007669"/>
    <property type="project" value="InterPro"/>
</dbReference>
<sequence length="116" mass="13727">MDKDRMLREIAVRSGYSEEETRQFYAALVDVFTEALGNRESIDCLPEWGSFIPKLRDNMGRQENSPRAEKKPHYYIRFRPSKEFERKLLLDIKTDETGGWEQTCRPPVWEVISDEP</sequence>
<evidence type="ECO:0008006" key="3">
    <source>
        <dbReference type="Google" id="ProtNLM"/>
    </source>
</evidence>
<dbReference type="InterPro" id="IPR000119">
    <property type="entry name" value="Hist_DNA-bd"/>
</dbReference>
<reference evidence="1 2" key="1">
    <citation type="submission" date="2018-08" db="EMBL/GenBank/DDBJ databases">
        <title>A genome reference for cultivated species of the human gut microbiota.</title>
        <authorList>
            <person name="Zou Y."/>
            <person name="Xue W."/>
            <person name="Luo G."/>
        </authorList>
    </citation>
    <scope>NUCLEOTIDE SEQUENCE [LARGE SCALE GENOMIC DNA]</scope>
    <source>
        <strain evidence="1 2">AF04-15</strain>
    </source>
</reference>
<evidence type="ECO:0000313" key="2">
    <source>
        <dbReference type="Proteomes" id="UP000283880"/>
    </source>
</evidence>
<dbReference type="EMBL" id="QSBM01000004">
    <property type="protein sequence ID" value="RGX30990.1"/>
    <property type="molecule type" value="Genomic_DNA"/>
</dbReference>
<gene>
    <name evidence="1" type="ORF">DWV29_07435</name>
</gene>
<organism evidence="1 2">
    <name type="scientific">Enterocloster asparagiformis</name>
    <dbReference type="NCBI Taxonomy" id="333367"/>
    <lineage>
        <taxon>Bacteria</taxon>
        <taxon>Bacillati</taxon>
        <taxon>Bacillota</taxon>
        <taxon>Clostridia</taxon>
        <taxon>Lachnospirales</taxon>
        <taxon>Lachnospiraceae</taxon>
        <taxon>Enterocloster</taxon>
    </lineage>
</organism>
<name>A0A413FIE8_9FIRM</name>
<dbReference type="Pfam" id="PF00216">
    <property type="entry name" value="Bac_DNA_binding"/>
    <property type="match status" value="1"/>
</dbReference>
<dbReference type="AlphaFoldDB" id="A0A413FIE8"/>
<dbReference type="RefSeq" id="WP_007710622.1">
    <property type="nucleotide sequence ID" value="NZ_BAABXR010000001.1"/>
</dbReference>
<evidence type="ECO:0000313" key="1">
    <source>
        <dbReference type="EMBL" id="RGX30990.1"/>
    </source>
</evidence>
<dbReference type="Proteomes" id="UP000283880">
    <property type="component" value="Unassembled WGS sequence"/>
</dbReference>
<dbReference type="Gene3D" id="4.10.520.10">
    <property type="entry name" value="IHF-like DNA-binding proteins"/>
    <property type="match status" value="1"/>
</dbReference>
<dbReference type="OrthoDB" id="2086940at2"/>
<comment type="caution">
    <text evidence="1">The sequence shown here is derived from an EMBL/GenBank/DDBJ whole genome shotgun (WGS) entry which is preliminary data.</text>
</comment>
<dbReference type="InterPro" id="IPR010992">
    <property type="entry name" value="IHF-like_DNA-bd_dom_sf"/>
</dbReference>